<dbReference type="SUPFAM" id="SSF52540">
    <property type="entry name" value="P-loop containing nucleoside triphosphate hydrolases"/>
    <property type="match status" value="1"/>
</dbReference>
<keyword evidence="1 2" id="KW-0645">Protease</keyword>
<dbReference type="Proteomes" id="UP001060336">
    <property type="component" value="Chromosome"/>
</dbReference>
<dbReference type="PRINTS" id="PR00830">
    <property type="entry name" value="ENDOLAPTASE"/>
</dbReference>
<dbReference type="Pfam" id="PF20436">
    <property type="entry name" value="LonB_AAA-LID"/>
    <property type="match status" value="1"/>
</dbReference>
<gene>
    <name evidence="4" type="ORF">NUH88_09475</name>
</gene>
<dbReference type="Gene3D" id="3.40.50.300">
    <property type="entry name" value="P-loop containing nucleotide triphosphate hydrolases"/>
    <property type="match status" value="2"/>
</dbReference>
<protein>
    <recommendedName>
        <fullName evidence="2">endopeptidase La</fullName>
        <ecNumber evidence="2">3.4.21.53</ecNumber>
    </recommendedName>
</protein>
<dbReference type="Pfam" id="PF20437">
    <property type="entry name" value="LonC_helical"/>
    <property type="match status" value="1"/>
</dbReference>
<dbReference type="RefSeq" id="WP_257771673.1">
    <property type="nucleotide sequence ID" value="NZ_CP102480.1"/>
</dbReference>
<dbReference type="PANTHER" id="PTHR10046">
    <property type="entry name" value="ATP DEPENDENT LON PROTEASE FAMILY MEMBER"/>
    <property type="match status" value="1"/>
</dbReference>
<organism evidence="4 5">
    <name type="scientific">Nisaea acidiphila</name>
    <dbReference type="NCBI Taxonomy" id="1862145"/>
    <lineage>
        <taxon>Bacteria</taxon>
        <taxon>Pseudomonadati</taxon>
        <taxon>Pseudomonadota</taxon>
        <taxon>Alphaproteobacteria</taxon>
        <taxon>Rhodospirillales</taxon>
        <taxon>Thalassobaculaceae</taxon>
        <taxon>Nisaea</taxon>
    </lineage>
</organism>
<dbReference type="GO" id="GO:0030163">
    <property type="term" value="P:protein catabolic process"/>
    <property type="evidence" value="ECO:0007669"/>
    <property type="project" value="InterPro"/>
</dbReference>
<keyword evidence="5" id="KW-1185">Reference proteome</keyword>
<dbReference type="InterPro" id="IPR020568">
    <property type="entry name" value="Ribosomal_Su5_D2-typ_SF"/>
</dbReference>
<evidence type="ECO:0000256" key="1">
    <source>
        <dbReference type="ARBA" id="ARBA00022670"/>
    </source>
</evidence>
<keyword evidence="2" id="KW-0378">Hydrolase</keyword>
<dbReference type="InterPro" id="IPR008269">
    <property type="entry name" value="Lon_proteolytic"/>
</dbReference>
<dbReference type="InterPro" id="IPR046844">
    <property type="entry name" value="Lon-like_helical"/>
</dbReference>
<dbReference type="Pfam" id="PF13654">
    <property type="entry name" value="AAA_32"/>
    <property type="match status" value="1"/>
</dbReference>
<feature type="domain" description="Lon proteolytic" evidence="3">
    <location>
        <begin position="567"/>
        <end position="762"/>
    </location>
</feature>
<dbReference type="EMBL" id="CP102480">
    <property type="protein sequence ID" value="UUX51917.1"/>
    <property type="molecule type" value="Genomic_DNA"/>
</dbReference>
<evidence type="ECO:0000313" key="4">
    <source>
        <dbReference type="EMBL" id="UUX51917.1"/>
    </source>
</evidence>
<keyword evidence="2" id="KW-0720">Serine protease</keyword>
<evidence type="ECO:0000313" key="5">
    <source>
        <dbReference type="Proteomes" id="UP001060336"/>
    </source>
</evidence>
<comment type="similarity">
    <text evidence="2">Belongs to the peptidase S16 family.</text>
</comment>
<dbReference type="Gene3D" id="1.10.8.60">
    <property type="match status" value="1"/>
</dbReference>
<feature type="active site" evidence="2">
    <location>
        <position position="657"/>
    </location>
</feature>
<dbReference type="AlphaFoldDB" id="A0A9J7B2N9"/>
<dbReference type="SUPFAM" id="SSF54211">
    <property type="entry name" value="Ribosomal protein S5 domain 2-like"/>
    <property type="match status" value="1"/>
</dbReference>
<proteinExistence type="inferred from homology"/>
<dbReference type="PROSITE" id="PS51786">
    <property type="entry name" value="LON_PROTEOLYTIC"/>
    <property type="match status" value="1"/>
</dbReference>
<name>A0A9J7B2N9_9PROT</name>
<dbReference type="Pfam" id="PF05362">
    <property type="entry name" value="Lon_C"/>
    <property type="match status" value="1"/>
</dbReference>
<dbReference type="InterPro" id="IPR014721">
    <property type="entry name" value="Ribsml_uS5_D2-typ_fold_subgr"/>
</dbReference>
<dbReference type="KEGG" id="naci:NUH88_09475"/>
<dbReference type="InterPro" id="IPR046843">
    <property type="entry name" value="LonB_AAA-LID"/>
</dbReference>
<dbReference type="Gene3D" id="3.30.230.10">
    <property type="match status" value="1"/>
</dbReference>
<evidence type="ECO:0000259" key="3">
    <source>
        <dbReference type="PROSITE" id="PS51786"/>
    </source>
</evidence>
<dbReference type="GO" id="GO:0004176">
    <property type="term" value="F:ATP-dependent peptidase activity"/>
    <property type="evidence" value="ECO:0007669"/>
    <property type="project" value="UniProtKB-UniRule"/>
</dbReference>
<dbReference type="GO" id="GO:0005524">
    <property type="term" value="F:ATP binding"/>
    <property type="evidence" value="ECO:0007669"/>
    <property type="project" value="InterPro"/>
</dbReference>
<feature type="active site" evidence="2">
    <location>
        <position position="700"/>
    </location>
</feature>
<evidence type="ECO:0000256" key="2">
    <source>
        <dbReference type="PROSITE-ProRule" id="PRU01122"/>
    </source>
</evidence>
<sequence length="804" mass="87914">MTVKPLAAKSLFTRTDLTSRDIQSTDDLEDIEALIGQQRALGAVRFAASMQQRGYNLFVIGPKGSGRHMAVKRFLEERGGELDAPPDWVYVHNFDKPYSPKAIAVPAGRGEPFRRAMLELVSDLKAVIPTLFESEDYRLRTDAVNKTAAEKQQHALEGVDKEARKHGLTLIRTPQGFAFAPLSGKKPMAPETFQQLPEEAKKRYQDATKSMMEELQKVLHGLPMIERDRLRALRKIARETARHVIDQEISDVEKVMTSCDAVLSYLKTVADDMVEHIGLFMHSEEEGPLALPNGGGESAVESDPSTRYQVNVLVANRPTDGAPVIIEDHPALSKLVGRIEHYARMGTLITDFTLIKPGALHQANGGFLLINADKLLLNPMSWEALKRALYAGQITIESPYMTSATATVVSLQPDPVPLDLKIVLFGDYRLYLLLSSLDPDFQDLFKVAADFEEVLERTPENDQLFARLVATIARNNKLRPFARDAIERVMEHAARIAGDAERVSTRVGLIADLMREADHWAGEVKAKSVARTHVQEAIDAQIHRADRVRERSIEQITRGTVLIDTDGAKVGQVNGLSVLQIGSFAFGKPSRISATVRTGAGKVVDIEREVELGGPLHSKGVMILSGYLARTYAPDAPMSLAATLTFEQSYGGVDGDSASSAELYALLSALSEVPVDQSLAVTGSVNQMGEVQAIGGANEKIEGFFDVCAARGLTGRQGVLIPASNVKHLMLRDDVVQACKEKKFRILPIRTIEEGIETLTGKKAGARGADGKYPSGSINRLVEDRLVAFAKARFKAAAKAKTGQ</sequence>
<reference evidence="4" key="1">
    <citation type="submission" date="2022-08" db="EMBL/GenBank/DDBJ databases">
        <title>Nisaea acidiphila sp. nov., isolated from a marine algal debris and emended description of the genus Nisaea Urios et al. 2008.</title>
        <authorList>
            <person name="Kwon K."/>
        </authorList>
    </citation>
    <scope>NUCLEOTIDE SEQUENCE</scope>
    <source>
        <strain evidence="4">MEBiC11861</strain>
    </source>
</reference>
<accession>A0A9J7B2N9</accession>
<dbReference type="EC" id="3.4.21.53" evidence="2"/>
<dbReference type="GO" id="GO:0006508">
    <property type="term" value="P:proteolysis"/>
    <property type="evidence" value="ECO:0007669"/>
    <property type="project" value="UniProtKB-KW"/>
</dbReference>
<dbReference type="InterPro" id="IPR027065">
    <property type="entry name" value="Lon_Prtase"/>
</dbReference>
<dbReference type="GO" id="GO:0004252">
    <property type="term" value="F:serine-type endopeptidase activity"/>
    <property type="evidence" value="ECO:0007669"/>
    <property type="project" value="UniProtKB-UniRule"/>
</dbReference>
<dbReference type="InterPro" id="IPR041699">
    <property type="entry name" value="AAA_32"/>
</dbReference>
<dbReference type="InterPro" id="IPR027417">
    <property type="entry name" value="P-loop_NTPase"/>
</dbReference>
<comment type="catalytic activity">
    <reaction evidence="2">
        <text>Hydrolysis of proteins in presence of ATP.</text>
        <dbReference type="EC" id="3.4.21.53"/>
    </reaction>
</comment>